<name>A0ABW0EGZ0_9BACT</name>
<dbReference type="Proteomes" id="UP001596161">
    <property type="component" value="Unassembled WGS sequence"/>
</dbReference>
<keyword evidence="1" id="KW-0472">Membrane</keyword>
<feature type="transmembrane region" description="Helical" evidence="1">
    <location>
        <begin position="61"/>
        <end position="83"/>
    </location>
</feature>
<protein>
    <submittedName>
        <fullName evidence="2">DUF983 domain-containing protein</fullName>
    </submittedName>
</protein>
<evidence type="ECO:0000313" key="3">
    <source>
        <dbReference type="Proteomes" id="UP001596161"/>
    </source>
</evidence>
<comment type="caution">
    <text evidence="2">The sequence shown here is derived from an EMBL/GenBank/DDBJ whole genome shotgun (WGS) entry which is preliminary data.</text>
</comment>
<keyword evidence="1" id="KW-1133">Transmembrane helix</keyword>
<organism evidence="2 3">
    <name type="scientific">Adhaeribacter terreus</name>
    <dbReference type="NCBI Taxonomy" id="529703"/>
    <lineage>
        <taxon>Bacteria</taxon>
        <taxon>Pseudomonadati</taxon>
        <taxon>Bacteroidota</taxon>
        <taxon>Cytophagia</taxon>
        <taxon>Cytophagales</taxon>
        <taxon>Hymenobacteraceae</taxon>
        <taxon>Adhaeribacter</taxon>
    </lineage>
</organism>
<evidence type="ECO:0000256" key="1">
    <source>
        <dbReference type="SAM" id="Phobius"/>
    </source>
</evidence>
<proteinExistence type="predicted"/>
<gene>
    <name evidence="2" type="ORF">ACFPIB_17120</name>
</gene>
<reference evidence="3" key="1">
    <citation type="journal article" date="2019" name="Int. J. Syst. Evol. Microbiol.">
        <title>The Global Catalogue of Microorganisms (GCM) 10K type strain sequencing project: providing services to taxonomists for standard genome sequencing and annotation.</title>
        <authorList>
            <consortium name="The Broad Institute Genomics Platform"/>
            <consortium name="The Broad Institute Genome Sequencing Center for Infectious Disease"/>
            <person name="Wu L."/>
            <person name="Ma J."/>
        </authorList>
    </citation>
    <scope>NUCLEOTIDE SEQUENCE [LARGE SCALE GENOMIC DNA]</scope>
    <source>
        <strain evidence="3">KACC 12602</strain>
    </source>
</reference>
<evidence type="ECO:0000313" key="2">
    <source>
        <dbReference type="EMBL" id="MFC5272340.1"/>
    </source>
</evidence>
<keyword evidence="1" id="KW-0812">Transmembrane</keyword>
<dbReference type="Pfam" id="PF06170">
    <property type="entry name" value="DUF983"/>
    <property type="match status" value="1"/>
</dbReference>
<dbReference type="EMBL" id="JBHSKT010000015">
    <property type="protein sequence ID" value="MFC5272340.1"/>
    <property type="molecule type" value="Genomic_DNA"/>
</dbReference>
<keyword evidence="3" id="KW-1185">Reference proteome</keyword>
<dbReference type="RefSeq" id="WP_378018697.1">
    <property type="nucleotide sequence ID" value="NZ_JBHSKT010000015.1"/>
</dbReference>
<feature type="transmembrane region" description="Helical" evidence="1">
    <location>
        <begin position="89"/>
        <end position="108"/>
    </location>
</feature>
<sequence>MANWKESKFYSILNFKCPRCHDGELFPPNTLYSPKRFSDMYESCPCCGLAYEKEPGFYYGAMYVSFGISTAIFLFIFFVLNFFVKEFTLTMIMTMLLVVVIGLLPITFRLSRAIWINVFEDYEGPCNQIKKREFKPNKPPQY</sequence>
<dbReference type="InterPro" id="IPR009325">
    <property type="entry name" value="DUF983"/>
</dbReference>
<accession>A0ABW0EGZ0</accession>